<dbReference type="InterPro" id="IPR036397">
    <property type="entry name" value="RNaseH_sf"/>
</dbReference>
<feature type="domain" description="Integrase catalytic" evidence="1">
    <location>
        <begin position="1"/>
        <end position="110"/>
    </location>
</feature>
<dbReference type="EMBL" id="JAUESC010000385">
    <property type="protein sequence ID" value="KAK0578473.1"/>
    <property type="molecule type" value="Genomic_DNA"/>
</dbReference>
<gene>
    <name evidence="2" type="ORF">LWI29_010973</name>
</gene>
<organism evidence="2 3">
    <name type="scientific">Acer saccharum</name>
    <name type="common">Sugar maple</name>
    <dbReference type="NCBI Taxonomy" id="4024"/>
    <lineage>
        <taxon>Eukaryota</taxon>
        <taxon>Viridiplantae</taxon>
        <taxon>Streptophyta</taxon>
        <taxon>Embryophyta</taxon>
        <taxon>Tracheophyta</taxon>
        <taxon>Spermatophyta</taxon>
        <taxon>Magnoliopsida</taxon>
        <taxon>eudicotyledons</taxon>
        <taxon>Gunneridae</taxon>
        <taxon>Pentapetalae</taxon>
        <taxon>rosids</taxon>
        <taxon>malvids</taxon>
        <taxon>Sapindales</taxon>
        <taxon>Sapindaceae</taxon>
        <taxon>Hippocastanoideae</taxon>
        <taxon>Acereae</taxon>
        <taxon>Acer</taxon>
    </lineage>
</organism>
<dbReference type="PANTHER" id="PTHR35046">
    <property type="entry name" value="ZINC KNUCKLE (CCHC-TYPE) FAMILY PROTEIN"/>
    <property type="match status" value="1"/>
</dbReference>
<keyword evidence="3" id="KW-1185">Reference proteome</keyword>
<proteinExistence type="predicted"/>
<protein>
    <recommendedName>
        <fullName evidence="1">Integrase catalytic domain-containing protein</fullName>
    </recommendedName>
</protein>
<evidence type="ECO:0000313" key="2">
    <source>
        <dbReference type="EMBL" id="KAK0578473.1"/>
    </source>
</evidence>
<dbReference type="SUPFAM" id="SSF53098">
    <property type="entry name" value="Ribonuclease H-like"/>
    <property type="match status" value="1"/>
</dbReference>
<name>A0AA39VHG4_ACESA</name>
<reference evidence="2" key="2">
    <citation type="submission" date="2023-06" db="EMBL/GenBank/DDBJ databases">
        <authorList>
            <person name="Swenson N.G."/>
            <person name="Wegrzyn J.L."/>
            <person name="Mcevoy S.L."/>
        </authorList>
    </citation>
    <scope>NUCLEOTIDE SEQUENCE</scope>
    <source>
        <strain evidence="2">NS2018</strain>
        <tissue evidence="2">Leaf</tissue>
    </source>
</reference>
<dbReference type="GO" id="GO:0003676">
    <property type="term" value="F:nucleic acid binding"/>
    <property type="evidence" value="ECO:0007669"/>
    <property type="project" value="InterPro"/>
</dbReference>
<comment type="caution">
    <text evidence="2">The sequence shown here is derived from an EMBL/GenBank/DDBJ whole genome shotgun (WGS) entry which is preliminary data.</text>
</comment>
<evidence type="ECO:0000259" key="1">
    <source>
        <dbReference type="PROSITE" id="PS50994"/>
    </source>
</evidence>
<reference evidence="2" key="1">
    <citation type="journal article" date="2022" name="Plant J.">
        <title>Strategies of tolerance reflected in two North American maple genomes.</title>
        <authorList>
            <person name="McEvoy S.L."/>
            <person name="Sezen U.U."/>
            <person name="Trouern-Trend A."/>
            <person name="McMahon S.M."/>
            <person name="Schaberg P.G."/>
            <person name="Yang J."/>
            <person name="Wegrzyn J.L."/>
            <person name="Swenson N.G."/>
        </authorList>
    </citation>
    <scope>NUCLEOTIDE SEQUENCE</scope>
    <source>
        <strain evidence="2">NS2018</strain>
    </source>
</reference>
<dbReference type="AlphaFoldDB" id="A0AA39VHG4"/>
<dbReference type="Gene3D" id="3.30.420.10">
    <property type="entry name" value="Ribonuclease H-like superfamily/Ribonuclease H"/>
    <property type="match status" value="1"/>
</dbReference>
<sequence length="173" mass="19703">MDFVLGLPRTRRGVDFVFVGVDRFSKMGHFIPCRKTSDVSHVAQLFFREVVRLHGVPQSITYDRDSKFLSHFWVTLWRRMDTTLNFSSTAHPQTDEQTENLNRTLGDLIRTTGKSPFALVYWQPPKHALDLARLPKIAGTSAAAENMAEQVRDVQAEVKAWLEGNNANESIQT</sequence>
<dbReference type="PROSITE" id="PS50994">
    <property type="entry name" value="INTEGRASE"/>
    <property type="match status" value="1"/>
</dbReference>
<accession>A0AA39VHG4</accession>
<dbReference type="PANTHER" id="PTHR35046:SF26">
    <property type="entry name" value="RNA-DIRECTED DNA POLYMERASE"/>
    <property type="match status" value="1"/>
</dbReference>
<evidence type="ECO:0000313" key="3">
    <source>
        <dbReference type="Proteomes" id="UP001168877"/>
    </source>
</evidence>
<dbReference type="InterPro" id="IPR012337">
    <property type="entry name" value="RNaseH-like_sf"/>
</dbReference>
<dbReference type="GO" id="GO:0015074">
    <property type="term" value="P:DNA integration"/>
    <property type="evidence" value="ECO:0007669"/>
    <property type="project" value="InterPro"/>
</dbReference>
<dbReference type="Proteomes" id="UP001168877">
    <property type="component" value="Unassembled WGS sequence"/>
</dbReference>
<dbReference type="InterPro" id="IPR001584">
    <property type="entry name" value="Integrase_cat-core"/>
</dbReference>